<feature type="domain" description="PRC-barrel" evidence="2">
    <location>
        <begin position="6"/>
        <end position="74"/>
    </location>
</feature>
<evidence type="ECO:0000259" key="2">
    <source>
        <dbReference type="Pfam" id="PF05239"/>
    </source>
</evidence>
<dbReference type="Gene3D" id="3.90.50.10">
    <property type="entry name" value="Photosynthetic Reaction Center, subunit H, domain 2"/>
    <property type="match status" value="1"/>
</dbReference>
<dbReference type="AlphaFoldDB" id="A0A848KAF9"/>
<keyword evidence="5" id="KW-1185">Reference proteome</keyword>
<dbReference type="InterPro" id="IPR019060">
    <property type="entry name" value="DUF2382"/>
</dbReference>
<dbReference type="InterPro" id="IPR011033">
    <property type="entry name" value="PRC_barrel-like_sf"/>
</dbReference>
<dbReference type="Pfam" id="PF05239">
    <property type="entry name" value="PRC"/>
    <property type="match status" value="1"/>
</dbReference>
<name>A0A848KAF9_9NOCA</name>
<organism evidence="4 5">
    <name type="scientific">Antrihabitans stalactiti</name>
    <dbReference type="NCBI Taxonomy" id="2584121"/>
    <lineage>
        <taxon>Bacteria</taxon>
        <taxon>Bacillati</taxon>
        <taxon>Actinomycetota</taxon>
        <taxon>Actinomycetes</taxon>
        <taxon>Mycobacteriales</taxon>
        <taxon>Nocardiaceae</taxon>
        <taxon>Antrihabitans</taxon>
    </lineage>
</organism>
<evidence type="ECO:0000259" key="3">
    <source>
        <dbReference type="Pfam" id="PF09557"/>
    </source>
</evidence>
<evidence type="ECO:0000256" key="1">
    <source>
        <dbReference type="SAM" id="MobiDB-lite"/>
    </source>
</evidence>
<dbReference type="PANTHER" id="PTHR38463:SF1">
    <property type="entry name" value="STRESS RESPONSE PROTEIN YSNF"/>
    <property type="match status" value="1"/>
</dbReference>
<feature type="region of interest" description="Disordered" evidence="1">
    <location>
        <begin position="271"/>
        <end position="292"/>
    </location>
</feature>
<dbReference type="SUPFAM" id="SSF50346">
    <property type="entry name" value="PRC-barrel domain"/>
    <property type="match status" value="1"/>
</dbReference>
<accession>A0A848KAF9</accession>
<feature type="domain" description="DUF2382" evidence="3">
    <location>
        <begin position="171"/>
        <end position="277"/>
    </location>
</feature>
<comment type="caution">
    <text evidence="4">The sequence shown here is derived from an EMBL/GenBank/DDBJ whole genome shotgun (WGS) entry which is preliminary data.</text>
</comment>
<dbReference type="PANTHER" id="PTHR38463">
    <property type="entry name" value="STRESS RESPONSE PROTEIN YSNF"/>
    <property type="match status" value="1"/>
</dbReference>
<reference evidence="4 5" key="1">
    <citation type="submission" date="2019-05" db="EMBL/GenBank/DDBJ databases">
        <authorList>
            <person name="Lee S.D."/>
        </authorList>
    </citation>
    <scope>NUCLEOTIDE SEQUENCE [LARGE SCALE GENOMIC DNA]</scope>
    <source>
        <strain evidence="4 5">YC2-7</strain>
    </source>
</reference>
<dbReference type="GO" id="GO:0030077">
    <property type="term" value="C:plasma membrane light-harvesting complex"/>
    <property type="evidence" value="ECO:0007669"/>
    <property type="project" value="InterPro"/>
</dbReference>
<gene>
    <name evidence="4" type="ORF">FGL95_09945</name>
</gene>
<dbReference type="GO" id="GO:0019684">
    <property type="term" value="P:photosynthesis, light reaction"/>
    <property type="evidence" value="ECO:0007669"/>
    <property type="project" value="InterPro"/>
</dbReference>
<feature type="compositionally biased region" description="Basic and acidic residues" evidence="1">
    <location>
        <begin position="162"/>
        <end position="180"/>
    </location>
</feature>
<reference evidence="4 5" key="2">
    <citation type="submission" date="2020-06" db="EMBL/GenBank/DDBJ databases">
        <title>Antribacter stalactiti gen. nov., sp. nov., a new member of the family Nacardiaceae isolated from a cave.</title>
        <authorList>
            <person name="Kim I.S."/>
        </authorList>
    </citation>
    <scope>NUCLEOTIDE SEQUENCE [LARGE SCALE GENOMIC DNA]</scope>
    <source>
        <strain evidence="4 5">YC2-7</strain>
    </source>
</reference>
<evidence type="ECO:0000313" key="5">
    <source>
        <dbReference type="Proteomes" id="UP000535543"/>
    </source>
</evidence>
<protein>
    <submittedName>
        <fullName evidence="4">DUF2382 domain-containing protein</fullName>
    </submittedName>
</protein>
<feature type="compositionally biased region" description="Low complexity" evidence="1">
    <location>
        <begin position="104"/>
        <end position="127"/>
    </location>
</feature>
<dbReference type="InterPro" id="IPR014747">
    <property type="entry name" value="Bac_photo_RC_H_C"/>
</dbReference>
<dbReference type="InterPro" id="IPR027275">
    <property type="entry name" value="PRC-brl_dom"/>
</dbReference>
<proteinExistence type="predicted"/>
<dbReference type="Pfam" id="PF09557">
    <property type="entry name" value="DUF2382"/>
    <property type="match status" value="1"/>
</dbReference>
<sequence length="292" mass="32120">MTNALDQRVIGTTAYDSQGSKLGKIKELYVDDRTSSPKWISVHTGLFGLSESLVPLAGASSEGDSVRVAVTKDAVTNAPHVGSAERITPDEENELISHYGIRSQAPQTPQAAQTPQESPTAQTPQAPLATESEPKKHDTSEFAQHAPVPDGKRVTPPTADTTETRESAVVRSEERLDVGTQREEYGTARIRKYTTTEQESVSVPVTREEVRVIREPIDNPASVKGEPFTDAEREVTLHEDQIVVEKRSVPVERVRLGVEEVTDHKTVQEAVRKEHIETDGIGTSDDHPRHRK</sequence>
<dbReference type="EMBL" id="VCQU01000003">
    <property type="protein sequence ID" value="NMN95351.1"/>
    <property type="molecule type" value="Genomic_DNA"/>
</dbReference>
<dbReference type="RefSeq" id="WP_169586165.1">
    <property type="nucleotide sequence ID" value="NZ_VCQU01000003.1"/>
</dbReference>
<evidence type="ECO:0000313" key="4">
    <source>
        <dbReference type="EMBL" id="NMN95351.1"/>
    </source>
</evidence>
<dbReference type="InterPro" id="IPR052967">
    <property type="entry name" value="Stress_Response_Assoc"/>
</dbReference>
<dbReference type="Proteomes" id="UP000535543">
    <property type="component" value="Unassembled WGS sequence"/>
</dbReference>
<feature type="region of interest" description="Disordered" evidence="1">
    <location>
        <begin position="104"/>
        <end position="180"/>
    </location>
</feature>